<gene>
    <name evidence="8" type="primary">xseB</name>
    <name evidence="8" type="ORF">ACCQ42_05035</name>
</gene>
<comment type="similarity">
    <text evidence="1">Belongs to the XseB family.</text>
</comment>
<dbReference type="SUPFAM" id="SSF116842">
    <property type="entry name" value="XseB-like"/>
    <property type="match status" value="1"/>
</dbReference>
<protein>
    <recommendedName>
        <fullName evidence="6">Exodeoxyribonuclease VII small subunit</fullName>
        <ecNumber evidence="6">3.1.11.6</ecNumber>
    </recommendedName>
</protein>
<name>A0ABW9MF22_9FIRM</name>
<keyword evidence="7" id="KW-0175">Coiled coil</keyword>
<dbReference type="RefSeq" id="WP_106460334.1">
    <property type="nucleotide sequence ID" value="NZ_JBGMEF010000018.1"/>
</dbReference>
<evidence type="ECO:0000256" key="2">
    <source>
        <dbReference type="ARBA" id="ARBA00022490"/>
    </source>
</evidence>
<feature type="coiled-coil region" evidence="7">
    <location>
        <begin position="2"/>
        <end position="60"/>
    </location>
</feature>
<dbReference type="InterPro" id="IPR003761">
    <property type="entry name" value="Exonuc_VII_S"/>
</dbReference>
<proteinExistence type="inferred from homology"/>
<dbReference type="InterPro" id="IPR037004">
    <property type="entry name" value="Exonuc_VII_ssu_sf"/>
</dbReference>
<keyword evidence="3" id="KW-0540">Nuclease</keyword>
<evidence type="ECO:0000256" key="5">
    <source>
        <dbReference type="ARBA" id="ARBA00022839"/>
    </source>
</evidence>
<dbReference type="NCBIfam" id="TIGR01280">
    <property type="entry name" value="xseB"/>
    <property type="match status" value="1"/>
</dbReference>
<evidence type="ECO:0000256" key="7">
    <source>
        <dbReference type="SAM" id="Coils"/>
    </source>
</evidence>
<sequence length="61" mass="7289">MDKSFEENYKKIESLLEEIENNKDNLDKSVKLYKEAKELYKKLEASLDDYRAKVEIIDSDE</sequence>
<dbReference type="EC" id="3.1.11.6" evidence="6"/>
<dbReference type="Proteomes" id="UP001637994">
    <property type="component" value="Unassembled WGS sequence"/>
</dbReference>
<comment type="caution">
    <text evidence="8">The sequence shown here is derived from an EMBL/GenBank/DDBJ whole genome shotgun (WGS) entry which is preliminary data.</text>
</comment>
<keyword evidence="9" id="KW-1185">Reference proteome</keyword>
<evidence type="ECO:0000256" key="1">
    <source>
        <dbReference type="ARBA" id="ARBA00009998"/>
    </source>
</evidence>
<keyword evidence="4 8" id="KW-0378">Hydrolase</keyword>
<dbReference type="GO" id="GO:0008855">
    <property type="term" value="F:exodeoxyribonuclease VII activity"/>
    <property type="evidence" value="ECO:0007669"/>
    <property type="project" value="UniProtKB-EC"/>
</dbReference>
<organism evidence="8 9">
    <name type="scientific">Anaerococcus kampingae</name>
    <dbReference type="NCBI Taxonomy" id="3115614"/>
    <lineage>
        <taxon>Bacteria</taxon>
        <taxon>Bacillati</taxon>
        <taxon>Bacillota</taxon>
        <taxon>Tissierellia</taxon>
        <taxon>Tissierellales</taxon>
        <taxon>Peptoniphilaceae</taxon>
        <taxon>Anaerococcus</taxon>
    </lineage>
</organism>
<dbReference type="Pfam" id="PF02609">
    <property type="entry name" value="Exonuc_VII_S"/>
    <property type="match status" value="1"/>
</dbReference>
<dbReference type="Gene3D" id="1.10.287.1040">
    <property type="entry name" value="Exonuclease VII, small subunit"/>
    <property type="match status" value="1"/>
</dbReference>
<dbReference type="EMBL" id="JBGMEF010000018">
    <property type="protein sequence ID" value="MFO3667131.1"/>
    <property type="molecule type" value="Genomic_DNA"/>
</dbReference>
<evidence type="ECO:0000313" key="8">
    <source>
        <dbReference type="EMBL" id="MFO3667131.1"/>
    </source>
</evidence>
<keyword evidence="2" id="KW-0963">Cytoplasm</keyword>
<evidence type="ECO:0000256" key="4">
    <source>
        <dbReference type="ARBA" id="ARBA00022801"/>
    </source>
</evidence>
<evidence type="ECO:0000313" key="9">
    <source>
        <dbReference type="Proteomes" id="UP001637994"/>
    </source>
</evidence>
<evidence type="ECO:0000256" key="3">
    <source>
        <dbReference type="ARBA" id="ARBA00022722"/>
    </source>
</evidence>
<accession>A0ABW9MF22</accession>
<evidence type="ECO:0000256" key="6">
    <source>
        <dbReference type="NCBIfam" id="TIGR01280"/>
    </source>
</evidence>
<reference evidence="8 9" key="1">
    <citation type="journal article" date="2025" name="Anaerobe">
        <title>Description of Anaerococcus kampingiae sp. nov., Anaerococcus groningensis sp. nov., Anaerococcus martiniensis sp. nov., and Anaerococcus cruorum sp. nov., isolated from human clinical specimens.</title>
        <authorList>
            <person name="Boiten K.E."/>
            <person name="Meijer J."/>
            <person name="van Wezel E.M."/>
            <person name="Veloo A.C.M."/>
        </authorList>
    </citation>
    <scope>NUCLEOTIDE SEQUENCE [LARGE SCALE GENOMIC DNA]</scope>
    <source>
        <strain evidence="8 9">ENR0874</strain>
    </source>
</reference>
<keyword evidence="5" id="KW-0269">Exonuclease</keyword>